<feature type="transmembrane region" description="Helical" evidence="6">
    <location>
        <begin position="41"/>
        <end position="64"/>
    </location>
</feature>
<evidence type="ECO:0000313" key="9">
    <source>
        <dbReference type="Proteomes" id="UP000051223"/>
    </source>
</evidence>
<dbReference type="GO" id="GO:0022857">
    <property type="term" value="F:transmembrane transporter activity"/>
    <property type="evidence" value="ECO:0007669"/>
    <property type="project" value="InterPro"/>
</dbReference>
<proteinExistence type="predicted"/>
<dbReference type="PANTHER" id="PTHR42718">
    <property type="entry name" value="MAJOR FACILITATOR SUPERFAMILY MULTIDRUG TRANSPORTER MFSC"/>
    <property type="match status" value="1"/>
</dbReference>
<dbReference type="Gene3D" id="1.20.1720.10">
    <property type="entry name" value="Multidrug resistance protein D"/>
    <property type="match status" value="1"/>
</dbReference>
<evidence type="ECO:0000256" key="3">
    <source>
        <dbReference type="ARBA" id="ARBA00022692"/>
    </source>
</evidence>
<dbReference type="GO" id="GO:0005886">
    <property type="term" value="C:plasma membrane"/>
    <property type="evidence" value="ECO:0007669"/>
    <property type="project" value="UniProtKB-SubCell"/>
</dbReference>
<comment type="subcellular location">
    <subcellularLocation>
        <location evidence="1">Cell membrane</location>
        <topology evidence="1">Multi-pass membrane protein</topology>
    </subcellularLocation>
</comment>
<dbReference type="PATRIC" id="fig|1423754.3.peg.397"/>
<dbReference type="PANTHER" id="PTHR42718:SF9">
    <property type="entry name" value="MAJOR FACILITATOR SUPERFAMILY MULTIDRUG TRANSPORTER MFSC"/>
    <property type="match status" value="1"/>
</dbReference>
<keyword evidence="3 6" id="KW-0812">Transmembrane</keyword>
<evidence type="ECO:0000256" key="6">
    <source>
        <dbReference type="SAM" id="Phobius"/>
    </source>
</evidence>
<feature type="transmembrane region" description="Helical" evidence="6">
    <location>
        <begin position="98"/>
        <end position="125"/>
    </location>
</feature>
<dbReference type="eggNOG" id="COG2814">
    <property type="taxonomic scope" value="Bacteria"/>
</dbReference>
<name>A0A0R1Y4J4_9LACO</name>
<dbReference type="InterPro" id="IPR011701">
    <property type="entry name" value="MFS"/>
</dbReference>
<dbReference type="EMBL" id="AZGI01000090">
    <property type="protein sequence ID" value="KRM37272.1"/>
    <property type="molecule type" value="Genomic_DNA"/>
</dbReference>
<dbReference type="STRING" id="1423754.FC39_GL000383"/>
<feature type="transmembrane region" description="Helical" evidence="6">
    <location>
        <begin position="12"/>
        <end position="32"/>
    </location>
</feature>
<dbReference type="Proteomes" id="UP000051223">
    <property type="component" value="Unassembled WGS sequence"/>
</dbReference>
<evidence type="ECO:0000256" key="4">
    <source>
        <dbReference type="ARBA" id="ARBA00022989"/>
    </source>
</evidence>
<accession>A0A0R1Y4J4</accession>
<evidence type="ECO:0000256" key="2">
    <source>
        <dbReference type="ARBA" id="ARBA00022448"/>
    </source>
</evidence>
<organism evidence="8 9">
    <name type="scientific">Lactobacillus hamsteri DSM 5661 = JCM 6256</name>
    <dbReference type="NCBI Taxonomy" id="1423754"/>
    <lineage>
        <taxon>Bacteria</taxon>
        <taxon>Bacillati</taxon>
        <taxon>Bacillota</taxon>
        <taxon>Bacilli</taxon>
        <taxon>Lactobacillales</taxon>
        <taxon>Lactobacillaceae</taxon>
        <taxon>Lactobacillus</taxon>
    </lineage>
</organism>
<keyword evidence="2" id="KW-0813">Transport</keyword>
<dbReference type="PROSITE" id="PS50850">
    <property type="entry name" value="MFS"/>
    <property type="match status" value="1"/>
</dbReference>
<keyword evidence="5 6" id="KW-0472">Membrane</keyword>
<feature type="domain" description="Major facilitator superfamily (MFS) profile" evidence="7">
    <location>
        <begin position="1"/>
        <end position="146"/>
    </location>
</feature>
<gene>
    <name evidence="8" type="ORF">FC39_GL000383</name>
</gene>
<feature type="transmembrane region" description="Helical" evidence="6">
    <location>
        <begin position="70"/>
        <end position="91"/>
    </location>
</feature>
<dbReference type="SUPFAM" id="SSF103473">
    <property type="entry name" value="MFS general substrate transporter"/>
    <property type="match status" value="1"/>
</dbReference>
<keyword evidence="4 6" id="KW-1133">Transmembrane helix</keyword>
<dbReference type="InterPro" id="IPR036259">
    <property type="entry name" value="MFS_trans_sf"/>
</dbReference>
<evidence type="ECO:0000259" key="7">
    <source>
        <dbReference type="PROSITE" id="PS50850"/>
    </source>
</evidence>
<reference evidence="8 9" key="1">
    <citation type="journal article" date="2015" name="Genome Announc.">
        <title>Expanding the biotechnology potential of lactobacilli through comparative genomics of 213 strains and associated genera.</title>
        <authorList>
            <person name="Sun Z."/>
            <person name="Harris H.M."/>
            <person name="McCann A."/>
            <person name="Guo C."/>
            <person name="Argimon S."/>
            <person name="Zhang W."/>
            <person name="Yang X."/>
            <person name="Jeffery I.B."/>
            <person name="Cooney J.C."/>
            <person name="Kagawa T.F."/>
            <person name="Liu W."/>
            <person name="Song Y."/>
            <person name="Salvetti E."/>
            <person name="Wrobel A."/>
            <person name="Rasinkangas P."/>
            <person name="Parkhill J."/>
            <person name="Rea M.C."/>
            <person name="O'Sullivan O."/>
            <person name="Ritari J."/>
            <person name="Douillard F.P."/>
            <person name="Paul Ross R."/>
            <person name="Yang R."/>
            <person name="Briner A.E."/>
            <person name="Felis G.E."/>
            <person name="de Vos W.M."/>
            <person name="Barrangou R."/>
            <person name="Klaenhammer T.R."/>
            <person name="Caufield P.W."/>
            <person name="Cui Y."/>
            <person name="Zhang H."/>
            <person name="O'Toole P.W."/>
        </authorList>
    </citation>
    <scope>NUCLEOTIDE SEQUENCE [LARGE SCALE GENOMIC DNA]</scope>
    <source>
        <strain evidence="8 9">DSM 5661</strain>
    </source>
</reference>
<evidence type="ECO:0000313" key="8">
    <source>
        <dbReference type="EMBL" id="KRM37272.1"/>
    </source>
</evidence>
<evidence type="ECO:0000256" key="5">
    <source>
        <dbReference type="ARBA" id="ARBA00023136"/>
    </source>
</evidence>
<evidence type="ECO:0000256" key="1">
    <source>
        <dbReference type="ARBA" id="ARBA00004651"/>
    </source>
</evidence>
<keyword evidence="9" id="KW-1185">Reference proteome</keyword>
<comment type="caution">
    <text evidence="8">The sequence shown here is derived from an EMBL/GenBank/DDBJ whole genome shotgun (WGS) entry which is preliminary data.</text>
</comment>
<sequence length="146" mass="16140">MKQLNVGLDILQWTTTGYLLMIAIIMICSSYLNERFSARQLFICACLGFMVGSLISAIAPTFYILLIGRLISALGAGLATPLMFNLIIEILPRKKWGLYMGIAGLIIAMAPTLGPVFGGAITYYMNYTGTKVPGFWEHQVVFRILH</sequence>
<dbReference type="InterPro" id="IPR020846">
    <property type="entry name" value="MFS_dom"/>
</dbReference>
<dbReference type="AlphaFoldDB" id="A0A0R1Y4J4"/>
<protein>
    <submittedName>
        <fullName evidence="8">Multidrug type major facilitator superfamily transporter</fullName>
    </submittedName>
</protein>
<dbReference type="Pfam" id="PF07690">
    <property type="entry name" value="MFS_1"/>
    <property type="match status" value="1"/>
</dbReference>